<gene>
    <name evidence="2" type="ORF">KIPB_005254</name>
</gene>
<evidence type="ECO:0000313" key="3">
    <source>
        <dbReference type="Proteomes" id="UP000265618"/>
    </source>
</evidence>
<feature type="compositionally biased region" description="Low complexity" evidence="1">
    <location>
        <begin position="237"/>
        <end position="251"/>
    </location>
</feature>
<organism evidence="2 3">
    <name type="scientific">Kipferlia bialata</name>
    <dbReference type="NCBI Taxonomy" id="797122"/>
    <lineage>
        <taxon>Eukaryota</taxon>
        <taxon>Metamonada</taxon>
        <taxon>Carpediemonas-like organisms</taxon>
        <taxon>Kipferlia</taxon>
    </lineage>
</organism>
<comment type="caution">
    <text evidence="2">The sequence shown here is derived from an EMBL/GenBank/DDBJ whole genome shotgun (WGS) entry which is preliminary data.</text>
</comment>
<dbReference type="Proteomes" id="UP000265618">
    <property type="component" value="Unassembled WGS sequence"/>
</dbReference>
<evidence type="ECO:0000313" key="2">
    <source>
        <dbReference type="EMBL" id="GIQ83859.1"/>
    </source>
</evidence>
<dbReference type="PANTHER" id="PTHR28245">
    <property type="entry name" value="ARF3-INTERACTING PROTEIN 1"/>
    <property type="match status" value="1"/>
</dbReference>
<dbReference type="GO" id="GO:0051666">
    <property type="term" value="P:actin cortical patch localization"/>
    <property type="evidence" value="ECO:0007669"/>
    <property type="project" value="TreeGrafter"/>
</dbReference>
<dbReference type="AlphaFoldDB" id="A0A9K3CV30"/>
<accession>A0A9K3CV30</accession>
<proteinExistence type="predicted"/>
<dbReference type="OrthoDB" id="66409at2759"/>
<dbReference type="GO" id="GO:0005886">
    <property type="term" value="C:plasma membrane"/>
    <property type="evidence" value="ECO:0007669"/>
    <property type="project" value="TreeGrafter"/>
</dbReference>
<feature type="region of interest" description="Disordered" evidence="1">
    <location>
        <begin position="226"/>
        <end position="251"/>
    </location>
</feature>
<keyword evidence="3" id="KW-1185">Reference proteome</keyword>
<feature type="region of interest" description="Disordered" evidence="1">
    <location>
        <begin position="544"/>
        <end position="583"/>
    </location>
</feature>
<dbReference type="EMBL" id="BDIP01001209">
    <property type="protein sequence ID" value="GIQ83859.1"/>
    <property type="molecule type" value="Genomic_DNA"/>
</dbReference>
<dbReference type="PANTHER" id="PTHR28245:SF1">
    <property type="entry name" value="ARF3-INTERACTING PROTEIN 1"/>
    <property type="match status" value="1"/>
</dbReference>
<evidence type="ECO:0000256" key="1">
    <source>
        <dbReference type="SAM" id="MobiDB-lite"/>
    </source>
</evidence>
<protein>
    <recommendedName>
        <fullName evidence="4">UDENN domain-containing protein</fullName>
    </recommendedName>
</protein>
<name>A0A9K3CV30_9EUKA</name>
<sequence length="678" mass="72422">MLIPDGAHSQSEDWYQFLHSRPAPPTPCPIPVCVEAAPYTYNRAEGRWERDTPQGSLCYATITAGPTVTFDGCDCHVTVHVGEDPVSSITDRLLSVYDTEGNARGIGFNRPFDCALALGALSHPSVSVPEASCLYVTVAVGCKRCKDVARGSIVRSICAVSTSPLSVLYRPVLIGALPALLEVDASQTKVARSLYRQLRASPLPLPLPPASVSLSLSRLSVESNIGRERGGGGGGVTTSIPPTPLSSTTESVSLSPIGMGVGASATTPVPSPHSHVGIDALPPWGTVSSVVGGSVMQCMCLFDSPADTADMVSAVWTGRRIVVSGHKHRVSTVSLMVLGLAGMLCSDADTCTSLYPLAERCFPYVGLSEMGCIGATNSTGSIIGVTNPMLCARASQDMHIDIHERKITTTYARQPSSRGILDPSLLSGLRVTVERLFRRIQPHVLEVRAGLMKGLPLDPVHYEAEMYIRSSLTSLLNSVYTDVHRSVAQMQDRAGTLTGARGTLALYVGQAFSYRCWSTLRVLRDAASADHYTTAQDVETLFRGSSASAPPKRAQDTVQGRGAGVAAARERHTDRDRERERGVERGLDTERLAALLNRIDTSLQTDADLRVLVSLCPRASGGLGPIALCLMHSQSSVRYAALSVLSKLDKSPIGNSSVGHLNTFLLLTYERMQQEVRG</sequence>
<dbReference type="InterPro" id="IPR052809">
    <property type="entry name" value="Actin_polarity_regulatory"/>
</dbReference>
<evidence type="ECO:0008006" key="4">
    <source>
        <dbReference type="Google" id="ProtNLM"/>
    </source>
</evidence>
<dbReference type="Pfam" id="PF08616">
    <property type="entry name" value="SPA"/>
    <property type="match status" value="1"/>
</dbReference>
<feature type="compositionally biased region" description="Basic and acidic residues" evidence="1">
    <location>
        <begin position="568"/>
        <end position="583"/>
    </location>
</feature>
<reference evidence="2 3" key="1">
    <citation type="journal article" date="2018" name="PLoS ONE">
        <title>The draft genome of Kipferlia bialata reveals reductive genome evolution in fornicate parasites.</title>
        <authorList>
            <person name="Tanifuji G."/>
            <person name="Takabayashi S."/>
            <person name="Kume K."/>
            <person name="Takagi M."/>
            <person name="Nakayama T."/>
            <person name="Kamikawa R."/>
            <person name="Inagaki Y."/>
            <person name="Hashimoto T."/>
        </authorList>
    </citation>
    <scope>NUCLEOTIDE SEQUENCE [LARGE SCALE GENOMIC DNA]</scope>
    <source>
        <strain evidence="2">NY0173</strain>
    </source>
</reference>